<gene>
    <name evidence="2" type="ORF">KUF71_017167</name>
</gene>
<accession>A0AAE1I627</accession>
<protein>
    <submittedName>
        <fullName evidence="2">Halomucin</fullName>
    </submittedName>
</protein>
<feature type="compositionally biased region" description="Low complexity" evidence="1">
    <location>
        <begin position="229"/>
        <end position="268"/>
    </location>
</feature>
<proteinExistence type="predicted"/>
<feature type="compositionally biased region" description="Acidic residues" evidence="1">
    <location>
        <begin position="216"/>
        <end position="228"/>
    </location>
</feature>
<dbReference type="InterPro" id="IPR004242">
    <property type="entry name" value="Transposase_21"/>
</dbReference>
<evidence type="ECO:0000313" key="2">
    <source>
        <dbReference type="EMBL" id="KAK3932979.1"/>
    </source>
</evidence>
<reference evidence="2" key="1">
    <citation type="submission" date="2021-07" db="EMBL/GenBank/DDBJ databases">
        <authorList>
            <person name="Catto M.A."/>
            <person name="Jacobson A."/>
            <person name="Kennedy G."/>
            <person name="Labadie P."/>
            <person name="Hunt B.G."/>
            <person name="Srinivasan R."/>
        </authorList>
    </citation>
    <scope>NUCLEOTIDE SEQUENCE</scope>
    <source>
        <strain evidence="2">PL_HMW_Pooled</strain>
        <tissue evidence="2">Head</tissue>
    </source>
</reference>
<dbReference type="Proteomes" id="UP001219518">
    <property type="component" value="Unassembled WGS sequence"/>
</dbReference>
<feature type="compositionally biased region" description="Polar residues" evidence="1">
    <location>
        <begin position="49"/>
        <end position="59"/>
    </location>
</feature>
<comment type="caution">
    <text evidence="2">The sequence shown here is derived from an EMBL/GenBank/DDBJ whole genome shotgun (WGS) entry which is preliminary data.</text>
</comment>
<feature type="region of interest" description="Disordered" evidence="1">
    <location>
        <begin position="216"/>
        <end position="268"/>
    </location>
</feature>
<dbReference type="AlphaFoldDB" id="A0AAE1I627"/>
<dbReference type="EMBL" id="JAHWGI010001442">
    <property type="protein sequence ID" value="KAK3932979.1"/>
    <property type="molecule type" value="Genomic_DNA"/>
</dbReference>
<feature type="compositionally biased region" description="Low complexity" evidence="1">
    <location>
        <begin position="12"/>
        <end position="31"/>
    </location>
</feature>
<dbReference type="Pfam" id="PF02992">
    <property type="entry name" value="Transposase_21"/>
    <property type="match status" value="1"/>
</dbReference>
<evidence type="ECO:0000313" key="3">
    <source>
        <dbReference type="Proteomes" id="UP001219518"/>
    </source>
</evidence>
<sequence length="989" mass="112462">MDSSEDEISIHSASSPYRSPAASPGNPSSPAYLQEPTSSPPYAADFPVSSPSRDASDLTSPMKYGKRKEYKFYEPLDVPNSSKCLRIQQGVNDDDTDGLQDRITIQDNSDTSQHEHPQSNNELLFQHCDSNVSENLNDMVLSSPNFYSQNDQIKHNVDSLQDGDCVQNSCDLSAQDFFIATNCNSEALRVNNLEENNVLAAQDNWAEHIVYSDSSSEDDVGFETESSSESDLKSSSSSCEDESSSSSSELEHSSNSSDSEQVGSDSDSDVDFVSPSVYNGCSLTVDEAVLELMNLYLQHRMEKTALGDTLKSLLKFLPKFNNMPKSKHSLLKYVSDLCPLSKERVHFYCSICHYYLGEEEICCTLCGGECKKFYQLPLADQIKNLFENHGLADEIDKYEAQRIAAANQEGVIKDLLDGSVIKNVKMAGPYNLTLIGHTDGLSLSESSNVSMWPLEFVIAELPPHLRYKYVLISGIWIDDSKPNMNSYLKPFVEEISVQNENGVQWVHPKSQVVHQTSVTVPLFIADAPARAQLQNILSHGGRHCCNICEQKMKRLPAEPLQPGVKRKKRRRVFTFEEEEAVLRTAERMKAQGKQTRKRQEMEGGELKAIKGVRGRSILESLPGCDTSTVVFPEYMHALLVLIKHLMKILFTKSGPWSLSNKQDIINEFLENIRVPDFITRIPRSTEYSAKWKANEYRSFLLYYSCIIFRQCMKEEYFQHWMLLVKSFYLLLQDCITDIDIAKATAMLQLFCADFSRLYKADFFTYYVHNILHLPLVVKRYGPLWSHSAFQFENFNGKLVKFIHGSKHQAKELVNNINLAFGVAILEGRVRNQNISCNNEAIELKNRVSNYSFTKTESELLTATFQDAQVDVYYRARVRHEVYTSTIYKRQKRRNNFTISYFNTTSHKLEYGVIKYFCEVSSSRVAIVQKFDVDHLRCFTLTGSGIVLKHILPIVLSNQTNIIHLTEIRCKVIRVDDYLCLRPNCFEVNL</sequence>
<evidence type="ECO:0000256" key="1">
    <source>
        <dbReference type="SAM" id="MobiDB-lite"/>
    </source>
</evidence>
<name>A0AAE1I627_9NEOP</name>
<keyword evidence="3" id="KW-1185">Reference proteome</keyword>
<dbReference type="PANTHER" id="PTHR46579">
    <property type="entry name" value="F5/8 TYPE C DOMAIN-CONTAINING PROTEIN-RELATED"/>
    <property type="match status" value="1"/>
</dbReference>
<feature type="region of interest" description="Disordered" evidence="1">
    <location>
        <begin position="1"/>
        <end position="63"/>
    </location>
</feature>
<reference evidence="2" key="2">
    <citation type="journal article" date="2023" name="BMC Genomics">
        <title>Pest status, molecular evolution, and epigenetic factors derived from the genome assembly of Frankliniella fusca, a thysanopteran phytovirus vector.</title>
        <authorList>
            <person name="Catto M.A."/>
            <person name="Labadie P.E."/>
            <person name="Jacobson A.L."/>
            <person name="Kennedy G.G."/>
            <person name="Srinivasan R."/>
            <person name="Hunt B.G."/>
        </authorList>
    </citation>
    <scope>NUCLEOTIDE SEQUENCE</scope>
    <source>
        <strain evidence="2">PL_HMW_Pooled</strain>
    </source>
</reference>
<dbReference type="PANTHER" id="PTHR46579:SF1">
    <property type="entry name" value="F5_8 TYPE C DOMAIN-CONTAINING PROTEIN"/>
    <property type="match status" value="1"/>
</dbReference>
<organism evidence="2 3">
    <name type="scientific">Frankliniella fusca</name>
    <dbReference type="NCBI Taxonomy" id="407009"/>
    <lineage>
        <taxon>Eukaryota</taxon>
        <taxon>Metazoa</taxon>
        <taxon>Ecdysozoa</taxon>
        <taxon>Arthropoda</taxon>
        <taxon>Hexapoda</taxon>
        <taxon>Insecta</taxon>
        <taxon>Pterygota</taxon>
        <taxon>Neoptera</taxon>
        <taxon>Paraneoptera</taxon>
        <taxon>Thysanoptera</taxon>
        <taxon>Terebrantia</taxon>
        <taxon>Thripoidea</taxon>
        <taxon>Thripidae</taxon>
        <taxon>Frankliniella</taxon>
    </lineage>
</organism>